<reference evidence="2 3" key="1">
    <citation type="submission" date="2023-11" db="EMBL/GenBank/DDBJ databases">
        <authorList>
            <person name="Hedman E."/>
            <person name="Englund M."/>
            <person name="Stromberg M."/>
            <person name="Nyberg Akerstrom W."/>
            <person name="Nylinder S."/>
            <person name="Jareborg N."/>
            <person name="Kallberg Y."/>
            <person name="Kronander E."/>
        </authorList>
    </citation>
    <scope>NUCLEOTIDE SEQUENCE [LARGE SCALE GENOMIC DNA]</scope>
</reference>
<organism evidence="2 3">
    <name type="scientific">Parnassius mnemosyne</name>
    <name type="common">clouded apollo</name>
    <dbReference type="NCBI Taxonomy" id="213953"/>
    <lineage>
        <taxon>Eukaryota</taxon>
        <taxon>Metazoa</taxon>
        <taxon>Ecdysozoa</taxon>
        <taxon>Arthropoda</taxon>
        <taxon>Hexapoda</taxon>
        <taxon>Insecta</taxon>
        <taxon>Pterygota</taxon>
        <taxon>Neoptera</taxon>
        <taxon>Endopterygota</taxon>
        <taxon>Lepidoptera</taxon>
        <taxon>Glossata</taxon>
        <taxon>Ditrysia</taxon>
        <taxon>Papilionoidea</taxon>
        <taxon>Papilionidae</taxon>
        <taxon>Parnassiinae</taxon>
        <taxon>Parnassini</taxon>
        <taxon>Parnassius</taxon>
        <taxon>Driopa</taxon>
    </lineage>
</organism>
<dbReference type="Proteomes" id="UP001314205">
    <property type="component" value="Unassembled WGS sequence"/>
</dbReference>
<dbReference type="AlphaFoldDB" id="A0AAV1K887"/>
<evidence type="ECO:0000313" key="2">
    <source>
        <dbReference type="EMBL" id="CAK1578277.1"/>
    </source>
</evidence>
<proteinExistence type="predicted"/>
<evidence type="ECO:0000313" key="3">
    <source>
        <dbReference type="Proteomes" id="UP001314205"/>
    </source>
</evidence>
<comment type="caution">
    <text evidence="2">The sequence shown here is derived from an EMBL/GenBank/DDBJ whole genome shotgun (WGS) entry which is preliminary data.</text>
</comment>
<keyword evidence="3" id="KW-1185">Reference proteome</keyword>
<accession>A0AAV1K887</accession>
<dbReference type="EMBL" id="CAVLGL010000001">
    <property type="protein sequence ID" value="CAK1578277.1"/>
    <property type="molecule type" value="Genomic_DNA"/>
</dbReference>
<keyword evidence="1" id="KW-0472">Membrane</keyword>
<feature type="transmembrane region" description="Helical" evidence="1">
    <location>
        <begin position="131"/>
        <end position="150"/>
    </location>
</feature>
<evidence type="ECO:0000256" key="1">
    <source>
        <dbReference type="SAM" id="Phobius"/>
    </source>
</evidence>
<keyword evidence="1" id="KW-0812">Transmembrane</keyword>
<keyword evidence="1" id="KW-1133">Transmembrane helix</keyword>
<gene>
    <name evidence="2" type="ORF">PARMNEM_LOCUS375</name>
</gene>
<name>A0AAV1K887_9NEOP</name>
<sequence>MSSDEYQVQNIYRYCRKSYKNNCSGCLDNYTASPRDEAESEVADSSPRNDIKPDDTRLATAGCSCDLDPDSEIANILHKKCPVIALAQQQLQKILDETDRLLSETTRDYRSPYDVLCFCKESILNVNKYEYAFIILVFLAFLFGVLLGGASCKSQHGKFNSIIFTCLDNLFTPDTFPIDKSFRCIA</sequence>
<protein>
    <submittedName>
        <fullName evidence="2">Uncharacterized protein</fullName>
    </submittedName>
</protein>